<keyword evidence="4 9" id="KW-0349">Heme</keyword>
<evidence type="ECO:0000256" key="7">
    <source>
        <dbReference type="ARBA" id="ARBA00023004"/>
    </source>
</evidence>
<dbReference type="Gene3D" id="1.10.630.10">
    <property type="entry name" value="Cytochrome P450"/>
    <property type="match status" value="1"/>
</dbReference>
<accession>A0A0W0FF32</accession>
<dbReference type="GO" id="GO:0016705">
    <property type="term" value="F:oxidoreductase activity, acting on paired donors, with incorporation or reduction of molecular oxygen"/>
    <property type="evidence" value="ECO:0007669"/>
    <property type="project" value="InterPro"/>
</dbReference>
<name>A0A0W0FF32_MONRR</name>
<evidence type="ECO:0000256" key="8">
    <source>
        <dbReference type="ARBA" id="ARBA00023033"/>
    </source>
</evidence>
<dbReference type="PRINTS" id="PR00385">
    <property type="entry name" value="P450"/>
</dbReference>
<comment type="cofactor">
    <cofactor evidence="1 9">
        <name>heme</name>
        <dbReference type="ChEBI" id="CHEBI:30413"/>
    </cofactor>
</comment>
<sequence>MMMAAASFPEAQARVQEELDKVVGSNRYPTFADEPDLPQVTAFYLECYRWRPVSVNGFAHRATNDITWRQYRIPAGAIVMGSHWCIFHDPEIFTNPDEFDPQRWMDPKTGKIRDDLRNFNFGFGRRVCPGQHVANRSVFINTALVLWAFKISQDPAMPIDIMAFTETVNIHPLPFKLTFELRSLKKDGIRELLAEETGL</sequence>
<evidence type="ECO:0000313" key="11">
    <source>
        <dbReference type="EMBL" id="KTB34953.1"/>
    </source>
</evidence>
<feature type="binding site" description="axial binding residue" evidence="9">
    <location>
        <position position="128"/>
    </location>
    <ligand>
        <name>heme</name>
        <dbReference type="ChEBI" id="CHEBI:30413"/>
    </ligand>
    <ligandPart>
        <name>Fe</name>
        <dbReference type="ChEBI" id="CHEBI:18248"/>
    </ligandPart>
</feature>
<dbReference type="GO" id="GO:0005506">
    <property type="term" value="F:iron ion binding"/>
    <property type="evidence" value="ECO:0007669"/>
    <property type="project" value="InterPro"/>
</dbReference>
<dbReference type="InterPro" id="IPR001128">
    <property type="entry name" value="Cyt_P450"/>
</dbReference>
<evidence type="ECO:0000256" key="5">
    <source>
        <dbReference type="ARBA" id="ARBA00022723"/>
    </source>
</evidence>
<dbReference type="AlphaFoldDB" id="A0A0W0FF32"/>
<dbReference type="PANTHER" id="PTHR46300">
    <property type="entry name" value="P450, PUTATIVE (EUROFUNG)-RELATED-RELATED"/>
    <property type="match status" value="1"/>
</dbReference>
<dbReference type="InterPro" id="IPR050364">
    <property type="entry name" value="Cytochrome_P450_fung"/>
</dbReference>
<evidence type="ECO:0000256" key="4">
    <source>
        <dbReference type="ARBA" id="ARBA00022617"/>
    </source>
</evidence>
<dbReference type="GO" id="GO:0004497">
    <property type="term" value="F:monooxygenase activity"/>
    <property type="evidence" value="ECO:0007669"/>
    <property type="project" value="UniProtKB-KW"/>
</dbReference>
<comment type="pathway">
    <text evidence="2">Secondary metabolite biosynthesis.</text>
</comment>
<keyword evidence="6 10" id="KW-0560">Oxidoreductase</keyword>
<organism evidence="11 12">
    <name type="scientific">Moniliophthora roreri</name>
    <name type="common">Frosty pod rot fungus</name>
    <name type="synonym">Monilia roreri</name>
    <dbReference type="NCBI Taxonomy" id="221103"/>
    <lineage>
        <taxon>Eukaryota</taxon>
        <taxon>Fungi</taxon>
        <taxon>Dikarya</taxon>
        <taxon>Basidiomycota</taxon>
        <taxon>Agaricomycotina</taxon>
        <taxon>Agaricomycetes</taxon>
        <taxon>Agaricomycetidae</taxon>
        <taxon>Agaricales</taxon>
        <taxon>Marasmiineae</taxon>
        <taxon>Marasmiaceae</taxon>
        <taxon>Moniliophthora</taxon>
    </lineage>
</organism>
<reference evidence="11 12" key="1">
    <citation type="submission" date="2015-12" db="EMBL/GenBank/DDBJ databases">
        <title>Draft genome sequence of Moniliophthora roreri, the causal agent of frosty pod rot of cacao.</title>
        <authorList>
            <person name="Aime M.C."/>
            <person name="Diaz-Valderrama J.R."/>
            <person name="Kijpornyongpan T."/>
            <person name="Phillips-Mora W."/>
        </authorList>
    </citation>
    <scope>NUCLEOTIDE SEQUENCE [LARGE SCALE GENOMIC DNA]</scope>
    <source>
        <strain evidence="11 12">MCA 2952</strain>
    </source>
</reference>
<dbReference type="Proteomes" id="UP000054988">
    <property type="component" value="Unassembled WGS sequence"/>
</dbReference>
<evidence type="ECO:0000256" key="9">
    <source>
        <dbReference type="PIRSR" id="PIRSR602401-1"/>
    </source>
</evidence>
<evidence type="ECO:0000256" key="3">
    <source>
        <dbReference type="ARBA" id="ARBA00010617"/>
    </source>
</evidence>
<dbReference type="EMBL" id="LATX01002022">
    <property type="protein sequence ID" value="KTB34953.1"/>
    <property type="molecule type" value="Genomic_DNA"/>
</dbReference>
<comment type="caution">
    <text evidence="11">The sequence shown here is derived from an EMBL/GenBank/DDBJ whole genome shotgun (WGS) entry which is preliminary data.</text>
</comment>
<dbReference type="InterPro" id="IPR002401">
    <property type="entry name" value="Cyt_P450_E_grp-I"/>
</dbReference>
<evidence type="ECO:0000256" key="2">
    <source>
        <dbReference type="ARBA" id="ARBA00005179"/>
    </source>
</evidence>
<protein>
    <submittedName>
        <fullName evidence="11">Putative cytochrome P450</fullName>
    </submittedName>
</protein>
<evidence type="ECO:0000256" key="6">
    <source>
        <dbReference type="ARBA" id="ARBA00023002"/>
    </source>
</evidence>
<keyword evidence="5 9" id="KW-0479">Metal-binding</keyword>
<dbReference type="InterPro" id="IPR017972">
    <property type="entry name" value="Cyt_P450_CS"/>
</dbReference>
<dbReference type="InterPro" id="IPR036396">
    <property type="entry name" value="Cyt_P450_sf"/>
</dbReference>
<dbReference type="PANTHER" id="PTHR46300:SF1">
    <property type="entry name" value="P450, PUTATIVE (EUROFUNG)-RELATED"/>
    <property type="match status" value="1"/>
</dbReference>
<evidence type="ECO:0000256" key="1">
    <source>
        <dbReference type="ARBA" id="ARBA00001971"/>
    </source>
</evidence>
<dbReference type="eggNOG" id="KOG0156">
    <property type="taxonomic scope" value="Eukaryota"/>
</dbReference>
<dbReference type="Pfam" id="PF00067">
    <property type="entry name" value="p450"/>
    <property type="match status" value="1"/>
</dbReference>
<gene>
    <name evidence="11" type="ORF">WG66_12494</name>
</gene>
<dbReference type="PRINTS" id="PR00463">
    <property type="entry name" value="EP450I"/>
</dbReference>
<evidence type="ECO:0000256" key="10">
    <source>
        <dbReference type="RuleBase" id="RU000461"/>
    </source>
</evidence>
<proteinExistence type="inferred from homology"/>
<dbReference type="SUPFAM" id="SSF48264">
    <property type="entry name" value="Cytochrome P450"/>
    <property type="match status" value="1"/>
</dbReference>
<comment type="similarity">
    <text evidence="3 10">Belongs to the cytochrome P450 family.</text>
</comment>
<keyword evidence="8 10" id="KW-0503">Monooxygenase</keyword>
<keyword evidence="7 9" id="KW-0408">Iron</keyword>
<dbReference type="GO" id="GO:0020037">
    <property type="term" value="F:heme binding"/>
    <property type="evidence" value="ECO:0007669"/>
    <property type="project" value="InterPro"/>
</dbReference>
<evidence type="ECO:0000313" key="12">
    <source>
        <dbReference type="Proteomes" id="UP000054988"/>
    </source>
</evidence>
<dbReference type="PROSITE" id="PS00086">
    <property type="entry name" value="CYTOCHROME_P450"/>
    <property type="match status" value="1"/>
</dbReference>